<dbReference type="GO" id="GO:0016787">
    <property type="term" value="F:hydrolase activity"/>
    <property type="evidence" value="ECO:0007669"/>
    <property type="project" value="UniProtKB-KW"/>
</dbReference>
<dbReference type="EMBL" id="JAFFZM010000024">
    <property type="protein sequence ID" value="MBO8202528.1"/>
    <property type="molecule type" value="Genomic_DNA"/>
</dbReference>
<organism evidence="4 5">
    <name type="scientific">Streptomyces smyrnaeus</name>
    <dbReference type="NCBI Taxonomy" id="1387713"/>
    <lineage>
        <taxon>Bacteria</taxon>
        <taxon>Bacillati</taxon>
        <taxon>Actinomycetota</taxon>
        <taxon>Actinomycetes</taxon>
        <taxon>Kitasatosporales</taxon>
        <taxon>Streptomycetaceae</taxon>
        <taxon>Streptomyces</taxon>
    </lineage>
</organism>
<dbReference type="Proteomes" id="UP000721954">
    <property type="component" value="Unassembled WGS sequence"/>
</dbReference>
<reference evidence="4 5" key="1">
    <citation type="submission" date="2021-02" db="EMBL/GenBank/DDBJ databases">
        <title>Streptomyces spirodelae sp. nov., isolated from duckweed.</title>
        <authorList>
            <person name="Saimee Y."/>
            <person name="Duangmal K."/>
        </authorList>
    </citation>
    <scope>NUCLEOTIDE SEQUENCE [LARGE SCALE GENOMIC DNA]</scope>
    <source>
        <strain evidence="4 5">DSM 42105</strain>
    </source>
</reference>
<protein>
    <submittedName>
        <fullName evidence="4">Alpha/beta hydrolase</fullName>
    </submittedName>
</protein>
<feature type="compositionally biased region" description="Basic residues" evidence="2">
    <location>
        <begin position="132"/>
        <end position="175"/>
    </location>
</feature>
<keyword evidence="1 4" id="KW-0378">Hydrolase</keyword>
<evidence type="ECO:0000256" key="1">
    <source>
        <dbReference type="ARBA" id="ARBA00022801"/>
    </source>
</evidence>
<feature type="region of interest" description="Disordered" evidence="2">
    <location>
        <begin position="1"/>
        <end position="175"/>
    </location>
</feature>
<dbReference type="InterPro" id="IPR049492">
    <property type="entry name" value="BD-FAE-like_dom"/>
</dbReference>
<name>A0ABS3Y4F1_9ACTN</name>
<proteinExistence type="predicted"/>
<sequence>MTSEPGARRDHRIRHPPPAGLPHPGRPREALRHREGRGRPRPPLRRSDHRLRRGRTDREHLQLLHRRRPQGRHHPRPPPPRHPRGLLRHPRRCPAVRRGHRGRAAGEAPHPGRLRLRPQELSARLPHGTPPQRRRRCRRGPRRHLRAVLRNPRRTHRPARPAHPARRPHPAQVRHRARTVRRTLSARPPVEEAVTLPDPDLLKQLPAPHPDRAPLPPAAGPAPGVRLLRGVPYAVPEGSRPLELDLWLPEGPAPLVLYIHGGAWRRGRRDDMGMRTRDWDPGPFARLAAAGLAVACVDYRLSGEATFPAPLDDLWAALRWLALRSAELGIDTRRTVAWGESAGGHLAALLALTHAEPPLAGAVIWYGPSDLTSPRGGFTPDSAATPEAALLGAAPATRPELARAASPLAQVHAAAPPFFLAHGTQDTMVSCSHTEDLASALRAAGVPVRLRLVPGADHGWYGASDDAVSAIFAASLDFAQHV</sequence>
<feature type="domain" description="BD-FAE-like" evidence="3">
    <location>
        <begin position="244"/>
        <end position="441"/>
    </location>
</feature>
<dbReference type="Pfam" id="PF20434">
    <property type="entry name" value="BD-FAE"/>
    <property type="match status" value="1"/>
</dbReference>
<dbReference type="PANTHER" id="PTHR48081:SF13">
    <property type="entry name" value="ALPHA_BETA HYDROLASE"/>
    <property type="match status" value="1"/>
</dbReference>
<dbReference type="PANTHER" id="PTHR48081">
    <property type="entry name" value="AB HYDROLASE SUPERFAMILY PROTEIN C4A8.06C"/>
    <property type="match status" value="1"/>
</dbReference>
<accession>A0ABS3Y4F1</accession>
<evidence type="ECO:0000259" key="3">
    <source>
        <dbReference type="Pfam" id="PF20434"/>
    </source>
</evidence>
<feature type="compositionally biased region" description="Basic residues" evidence="2">
    <location>
        <begin position="63"/>
        <end position="103"/>
    </location>
</feature>
<dbReference type="InterPro" id="IPR050300">
    <property type="entry name" value="GDXG_lipolytic_enzyme"/>
</dbReference>
<evidence type="ECO:0000256" key="2">
    <source>
        <dbReference type="SAM" id="MobiDB-lite"/>
    </source>
</evidence>
<feature type="compositionally biased region" description="Basic residues" evidence="2">
    <location>
        <begin position="34"/>
        <end position="53"/>
    </location>
</feature>
<dbReference type="SUPFAM" id="SSF53474">
    <property type="entry name" value="alpha/beta-Hydrolases"/>
    <property type="match status" value="1"/>
</dbReference>
<dbReference type="InterPro" id="IPR029058">
    <property type="entry name" value="AB_hydrolase_fold"/>
</dbReference>
<evidence type="ECO:0000313" key="5">
    <source>
        <dbReference type="Proteomes" id="UP000721954"/>
    </source>
</evidence>
<keyword evidence="5" id="KW-1185">Reference proteome</keyword>
<comment type="caution">
    <text evidence="4">The sequence shown here is derived from an EMBL/GenBank/DDBJ whole genome shotgun (WGS) entry which is preliminary data.</text>
</comment>
<evidence type="ECO:0000313" key="4">
    <source>
        <dbReference type="EMBL" id="MBO8202528.1"/>
    </source>
</evidence>
<dbReference type="Gene3D" id="3.40.50.1820">
    <property type="entry name" value="alpha/beta hydrolase"/>
    <property type="match status" value="1"/>
</dbReference>
<gene>
    <name evidence="4" type="ORF">JW613_30220</name>
</gene>